<sequence length="269" mass="30112">MIDYIDRHGQEFGVEPICRVLRRAGVAIAPSTYYAAKARPVSARGVRDRELREEILSVWRENYQVYGARKIWIALRHRGIQIARCTVERLMRELGITGVVRGRRRRTTVPAKNGRRAGDLVDRDFTAGRPDALWVADFTYVPTWSGTVHVAFVIDVFSRRVVGWKADTSMRAALVLDALEMALRTRGHTGHPITAGLIHHSDAGSQGEFNWSSQHFDDGGVGWDGRGSRCRRHRAGLDVSGLRIGRCGRRCAHRGGRSRRGRFSGTSGV</sequence>
<reference evidence="3" key="1">
    <citation type="submission" date="2021-04" db="EMBL/GenBank/DDBJ databases">
        <title>Genomic sequence of Actinosynnema pretiosum subsp. pretiosum ATCC 31280 (C-14919).</title>
        <authorList>
            <person name="Bai L."/>
            <person name="Wang X."/>
            <person name="Xiao Y."/>
        </authorList>
    </citation>
    <scope>NUCLEOTIDE SEQUENCE</scope>
    <source>
        <strain evidence="3">ATCC 31280</strain>
    </source>
</reference>
<dbReference type="Pfam" id="PF00665">
    <property type="entry name" value="rve"/>
    <property type="match status" value="1"/>
</dbReference>
<dbReference type="InterPro" id="IPR025948">
    <property type="entry name" value="HTH-like_dom"/>
</dbReference>
<dbReference type="InterPro" id="IPR050900">
    <property type="entry name" value="Transposase_IS3/IS150/IS904"/>
</dbReference>
<dbReference type="PROSITE" id="PS50994">
    <property type="entry name" value="INTEGRASE"/>
    <property type="match status" value="1"/>
</dbReference>
<dbReference type="PANTHER" id="PTHR46889:SF5">
    <property type="entry name" value="INTEGRASE PROTEIN"/>
    <property type="match status" value="1"/>
</dbReference>
<dbReference type="InterPro" id="IPR012337">
    <property type="entry name" value="RNaseH-like_sf"/>
</dbReference>
<proteinExistence type="predicted"/>
<dbReference type="NCBIfam" id="NF033516">
    <property type="entry name" value="transpos_IS3"/>
    <property type="match status" value="1"/>
</dbReference>
<evidence type="ECO:0000313" key="4">
    <source>
        <dbReference type="Proteomes" id="UP000677152"/>
    </source>
</evidence>
<dbReference type="Proteomes" id="UP000677152">
    <property type="component" value="Chromosome"/>
</dbReference>
<accession>A0AA45LBB5</accession>
<dbReference type="Pfam" id="PF13276">
    <property type="entry name" value="HTH_21"/>
    <property type="match status" value="1"/>
</dbReference>
<comment type="function">
    <text evidence="1">Involved in the transposition of the insertion sequence.</text>
</comment>
<dbReference type="EMBL" id="CP073249">
    <property type="protein sequence ID" value="QUF06726.1"/>
    <property type="molecule type" value="Genomic_DNA"/>
</dbReference>
<protein>
    <submittedName>
        <fullName evidence="3">IS3 family transposase</fullName>
    </submittedName>
</protein>
<dbReference type="GO" id="GO:0003676">
    <property type="term" value="F:nucleic acid binding"/>
    <property type="evidence" value="ECO:0007669"/>
    <property type="project" value="InterPro"/>
</dbReference>
<gene>
    <name evidence="3" type="ORF">KCV87_12130</name>
</gene>
<dbReference type="SUPFAM" id="SSF53098">
    <property type="entry name" value="Ribonuclease H-like"/>
    <property type="match status" value="1"/>
</dbReference>
<dbReference type="GO" id="GO:0015074">
    <property type="term" value="P:DNA integration"/>
    <property type="evidence" value="ECO:0007669"/>
    <property type="project" value="InterPro"/>
</dbReference>
<dbReference type="InterPro" id="IPR036397">
    <property type="entry name" value="RNaseH_sf"/>
</dbReference>
<dbReference type="InterPro" id="IPR048020">
    <property type="entry name" value="Transpos_IS3"/>
</dbReference>
<dbReference type="PANTHER" id="PTHR46889">
    <property type="entry name" value="TRANSPOSASE INSF FOR INSERTION SEQUENCE IS3B-RELATED"/>
    <property type="match status" value="1"/>
</dbReference>
<evidence type="ECO:0000259" key="2">
    <source>
        <dbReference type="PROSITE" id="PS50994"/>
    </source>
</evidence>
<evidence type="ECO:0000256" key="1">
    <source>
        <dbReference type="ARBA" id="ARBA00002286"/>
    </source>
</evidence>
<organism evidence="3 4">
    <name type="scientific">Actinosynnema pretiosum subsp. pretiosum</name>
    <dbReference type="NCBI Taxonomy" id="103721"/>
    <lineage>
        <taxon>Bacteria</taxon>
        <taxon>Bacillati</taxon>
        <taxon>Actinomycetota</taxon>
        <taxon>Actinomycetes</taxon>
        <taxon>Pseudonocardiales</taxon>
        <taxon>Pseudonocardiaceae</taxon>
        <taxon>Actinosynnema</taxon>
    </lineage>
</organism>
<feature type="domain" description="Integrase catalytic" evidence="2">
    <location>
        <begin position="126"/>
        <end position="218"/>
    </location>
</feature>
<dbReference type="InterPro" id="IPR001584">
    <property type="entry name" value="Integrase_cat-core"/>
</dbReference>
<name>A0AA45LBB5_9PSEU</name>
<evidence type="ECO:0000313" key="3">
    <source>
        <dbReference type="EMBL" id="QUF06726.1"/>
    </source>
</evidence>
<dbReference type="Gene3D" id="3.30.420.10">
    <property type="entry name" value="Ribonuclease H-like superfamily/Ribonuclease H"/>
    <property type="match status" value="1"/>
</dbReference>
<dbReference type="AlphaFoldDB" id="A0AA45LBB5"/>